<dbReference type="GeneID" id="7018018"/>
<gene>
    <name evidence="2" type="ordered locus">TON_0353</name>
</gene>
<dbReference type="Proteomes" id="UP000002727">
    <property type="component" value="Chromosome"/>
</dbReference>
<dbReference type="PATRIC" id="fig|523850.10.peg.356"/>
<accession>B6YTF1</accession>
<feature type="transmembrane region" description="Helical" evidence="1">
    <location>
        <begin position="81"/>
        <end position="107"/>
    </location>
</feature>
<dbReference type="AlphaFoldDB" id="B6YTF1"/>
<feature type="transmembrane region" description="Helical" evidence="1">
    <location>
        <begin position="249"/>
        <end position="273"/>
    </location>
</feature>
<protein>
    <submittedName>
        <fullName evidence="2">Hypothetical membrane protein, conserved</fullName>
    </submittedName>
</protein>
<keyword evidence="1" id="KW-1133">Transmembrane helix</keyword>
<proteinExistence type="predicted"/>
<feature type="transmembrane region" description="Helical" evidence="1">
    <location>
        <begin position="20"/>
        <end position="39"/>
    </location>
</feature>
<feature type="transmembrane region" description="Helical" evidence="1">
    <location>
        <begin position="162"/>
        <end position="189"/>
    </location>
</feature>
<keyword evidence="1" id="KW-0472">Membrane</keyword>
<dbReference type="OrthoDB" id="101940at2157"/>
<feature type="transmembrane region" description="Helical" evidence="1">
    <location>
        <begin position="128"/>
        <end position="156"/>
    </location>
</feature>
<dbReference type="RefSeq" id="WP_012571310.1">
    <property type="nucleotide sequence ID" value="NC_011529.1"/>
</dbReference>
<keyword evidence="3" id="KW-1185">Reference proteome</keyword>
<reference evidence="2 3" key="1">
    <citation type="journal article" date="2008" name="J. Bacteriol.">
        <title>The complete genome sequence of Thermococcus onnurineus NA1 reveals a mixed heterotrophic and carboxydotrophic metabolism.</title>
        <authorList>
            <person name="Lee H.S."/>
            <person name="Kang S.G."/>
            <person name="Bae S.S."/>
            <person name="Lim J.K."/>
            <person name="Cho Y."/>
            <person name="Kim Y.J."/>
            <person name="Jeon J.H."/>
            <person name="Cha S.S."/>
            <person name="Kwon K.K."/>
            <person name="Kim H.T."/>
            <person name="Park C.J."/>
            <person name="Lee H.W."/>
            <person name="Kim S.I."/>
            <person name="Chun J."/>
            <person name="Colwell R.R."/>
            <person name="Kim S.J."/>
            <person name="Lee J.H."/>
        </authorList>
    </citation>
    <scope>NUCLEOTIDE SEQUENCE [LARGE SCALE GENOMIC DNA]</scope>
    <source>
        <strain evidence="2 3">NA1</strain>
    </source>
</reference>
<feature type="transmembrane region" description="Helical" evidence="1">
    <location>
        <begin position="209"/>
        <end position="237"/>
    </location>
</feature>
<organism evidence="2 3">
    <name type="scientific">Thermococcus onnurineus (strain NA1)</name>
    <dbReference type="NCBI Taxonomy" id="523850"/>
    <lineage>
        <taxon>Archaea</taxon>
        <taxon>Methanobacteriati</taxon>
        <taxon>Methanobacteriota</taxon>
        <taxon>Thermococci</taxon>
        <taxon>Thermococcales</taxon>
        <taxon>Thermococcaceae</taxon>
        <taxon>Thermococcus</taxon>
    </lineage>
</organism>
<dbReference type="EMBL" id="CP000855">
    <property type="protein sequence ID" value="ACJ15838.1"/>
    <property type="molecule type" value="Genomic_DNA"/>
</dbReference>
<dbReference type="KEGG" id="ton:TON_0353"/>
<sequence>MGAIDAFTKTFSIVLANKRLYLLVLAMALILALLSIYLIPSDFEYTYNQTSIQKGNVIVEEYGTPITEDEMDILIEFFKGLMIYLIITIVLSSIVEYGITKGIFTYLNDEDYSLSELLADGLKHFPGVLVINIIYSLIMLVFISVATIPMVVGALFLPAGAVLILIGVVLLFLVLAFTLGLSSMAIPLYADKGTIGAAFEAFGLGFRNVLSTVGFGALLGVAAIGIAIIASPLAFIIQLTLPENLAPYVSAFVQAPLDALLYFFLWAGGVAFYRELQRMEELKKVDEELVGLGIEI</sequence>
<dbReference type="HOGENOM" id="CLU_082327_0_0_2"/>
<evidence type="ECO:0000256" key="1">
    <source>
        <dbReference type="SAM" id="Phobius"/>
    </source>
</evidence>
<evidence type="ECO:0000313" key="3">
    <source>
        <dbReference type="Proteomes" id="UP000002727"/>
    </source>
</evidence>
<evidence type="ECO:0000313" key="2">
    <source>
        <dbReference type="EMBL" id="ACJ15838.1"/>
    </source>
</evidence>
<dbReference type="eggNOG" id="arCOG05815">
    <property type="taxonomic scope" value="Archaea"/>
</dbReference>
<name>B6YTF1_THEON</name>
<keyword evidence="1" id="KW-0812">Transmembrane</keyword>